<protein>
    <recommendedName>
        <fullName evidence="4">GYF domain-containing protein</fullName>
    </recommendedName>
</protein>
<name>A7HWG4_PARL1</name>
<dbReference type="RefSeq" id="WP_012111559.1">
    <property type="nucleotide sequence ID" value="NC_009719.1"/>
</dbReference>
<organism evidence="2 3">
    <name type="scientific">Parvibaculum lavamentivorans (strain DS-1 / DSM 13023 / NCIMB 13966)</name>
    <dbReference type="NCBI Taxonomy" id="402881"/>
    <lineage>
        <taxon>Bacteria</taxon>
        <taxon>Pseudomonadati</taxon>
        <taxon>Pseudomonadota</taxon>
        <taxon>Alphaproteobacteria</taxon>
        <taxon>Hyphomicrobiales</taxon>
        <taxon>Parvibaculaceae</taxon>
        <taxon>Parvibaculum</taxon>
    </lineage>
</organism>
<evidence type="ECO:0000313" key="2">
    <source>
        <dbReference type="EMBL" id="ABS64247.1"/>
    </source>
</evidence>
<sequence length="269" mass="29544">MAQTDMAQTNEISSQPSVDNAAAQRWVLKYGDRVYGPYSFETMKTYVAEGRVAEHSLLAPEGTPAGAGMWRYAIDLPLFAELLRNLSQPEAEPDADASVDPEALQPQSPAEAAHETAVRAEDTDLTERDEADPVAAADEPGQQDRPFAEPASITQPADERRVYGPAKGQVDRRKQPETANFLIIMDIKARFAGPLEQAIMSLGPAYKLAANVWCVNTDATAPGLLNDLSPYIGRSDSMFIADTTRDRTAWSSMGPEVDAKIRRVWRRTY</sequence>
<dbReference type="HOGENOM" id="CLU_090316_0_0_5"/>
<dbReference type="AlphaFoldDB" id="A7HWG4"/>
<evidence type="ECO:0000313" key="3">
    <source>
        <dbReference type="Proteomes" id="UP000006377"/>
    </source>
</evidence>
<dbReference type="KEGG" id="pla:Plav_2639"/>
<dbReference type="Proteomes" id="UP000006377">
    <property type="component" value="Chromosome"/>
</dbReference>
<keyword evidence="3" id="KW-1185">Reference proteome</keyword>
<evidence type="ECO:0000256" key="1">
    <source>
        <dbReference type="SAM" id="MobiDB-lite"/>
    </source>
</evidence>
<reference evidence="2 3" key="1">
    <citation type="journal article" date="2011" name="Stand. Genomic Sci.">
        <title>Complete genome sequence of Parvibaculum lavamentivorans type strain (DS-1(T)).</title>
        <authorList>
            <person name="Schleheck D."/>
            <person name="Weiss M."/>
            <person name="Pitluck S."/>
            <person name="Bruce D."/>
            <person name="Land M.L."/>
            <person name="Han S."/>
            <person name="Saunders E."/>
            <person name="Tapia R."/>
            <person name="Detter C."/>
            <person name="Brettin T."/>
            <person name="Han J."/>
            <person name="Woyke T."/>
            <person name="Goodwin L."/>
            <person name="Pennacchio L."/>
            <person name="Nolan M."/>
            <person name="Cook A.M."/>
            <person name="Kjelleberg S."/>
            <person name="Thomas T."/>
        </authorList>
    </citation>
    <scope>NUCLEOTIDE SEQUENCE [LARGE SCALE GENOMIC DNA]</scope>
    <source>
        <strain evidence="3">DS-1 / DSM 13023 / NCIMB 13966</strain>
    </source>
</reference>
<dbReference type="EMBL" id="CP000774">
    <property type="protein sequence ID" value="ABS64247.1"/>
    <property type="molecule type" value="Genomic_DNA"/>
</dbReference>
<dbReference type="STRING" id="402881.Plav_2639"/>
<feature type="compositionally biased region" description="Basic and acidic residues" evidence="1">
    <location>
        <begin position="112"/>
        <end position="128"/>
    </location>
</feature>
<gene>
    <name evidence="2" type="ordered locus">Plav_2639</name>
</gene>
<accession>A7HWG4</accession>
<dbReference type="eggNOG" id="ENOG503321R">
    <property type="taxonomic scope" value="Bacteria"/>
</dbReference>
<proteinExistence type="predicted"/>
<feature type="region of interest" description="Disordered" evidence="1">
    <location>
        <begin position="89"/>
        <end position="174"/>
    </location>
</feature>
<evidence type="ECO:0008006" key="4">
    <source>
        <dbReference type="Google" id="ProtNLM"/>
    </source>
</evidence>
<dbReference type="OrthoDB" id="7629110at2"/>